<evidence type="ECO:0000256" key="1">
    <source>
        <dbReference type="SAM" id="MobiDB-lite"/>
    </source>
</evidence>
<comment type="caution">
    <text evidence="2">The sequence shown here is derived from an EMBL/GenBank/DDBJ whole genome shotgun (WGS) entry which is preliminary data.</text>
</comment>
<feature type="region of interest" description="Disordered" evidence="1">
    <location>
        <begin position="222"/>
        <end position="291"/>
    </location>
</feature>
<proteinExistence type="predicted"/>
<organism evidence="2 3">
    <name type="scientific">Anabarilius grahami</name>
    <name type="common">Kanglang fish</name>
    <name type="synonym">Barilius grahami</name>
    <dbReference type="NCBI Taxonomy" id="495550"/>
    <lineage>
        <taxon>Eukaryota</taxon>
        <taxon>Metazoa</taxon>
        <taxon>Chordata</taxon>
        <taxon>Craniata</taxon>
        <taxon>Vertebrata</taxon>
        <taxon>Euteleostomi</taxon>
        <taxon>Actinopterygii</taxon>
        <taxon>Neopterygii</taxon>
        <taxon>Teleostei</taxon>
        <taxon>Ostariophysi</taxon>
        <taxon>Cypriniformes</taxon>
        <taxon>Xenocyprididae</taxon>
        <taxon>Xenocypridinae</taxon>
        <taxon>Xenocypridinae incertae sedis</taxon>
        <taxon>Anabarilius</taxon>
    </lineage>
</organism>
<dbReference type="AlphaFoldDB" id="A0A3N0Z7P4"/>
<keyword evidence="3" id="KW-1185">Reference proteome</keyword>
<evidence type="ECO:0000313" key="2">
    <source>
        <dbReference type="EMBL" id="ROL54479.1"/>
    </source>
</evidence>
<name>A0A3N0Z7P4_ANAGA</name>
<accession>A0A3N0Z7P4</accession>
<feature type="region of interest" description="Disordered" evidence="1">
    <location>
        <begin position="54"/>
        <end position="94"/>
    </location>
</feature>
<gene>
    <name evidence="2" type="ORF">DPX16_10902</name>
</gene>
<feature type="region of interest" description="Disordered" evidence="1">
    <location>
        <begin position="307"/>
        <end position="330"/>
    </location>
</feature>
<protein>
    <submittedName>
        <fullName evidence="2">Uncharacterized protein</fullName>
    </submittedName>
</protein>
<feature type="compositionally biased region" description="Gly residues" evidence="1">
    <location>
        <begin position="58"/>
        <end position="94"/>
    </location>
</feature>
<reference evidence="2 3" key="1">
    <citation type="submission" date="2018-10" db="EMBL/GenBank/DDBJ databases">
        <title>Genome assembly for a Yunnan-Guizhou Plateau 3E fish, Anabarilius grahami (Regan), and its evolutionary and genetic applications.</title>
        <authorList>
            <person name="Jiang W."/>
        </authorList>
    </citation>
    <scope>NUCLEOTIDE SEQUENCE [LARGE SCALE GENOMIC DNA]</scope>
    <source>
        <strain evidence="2">AG-KIZ</strain>
        <tissue evidence="2">Muscle</tissue>
    </source>
</reference>
<dbReference type="Proteomes" id="UP000281406">
    <property type="component" value="Unassembled WGS sequence"/>
</dbReference>
<evidence type="ECO:0000313" key="3">
    <source>
        <dbReference type="Proteomes" id="UP000281406"/>
    </source>
</evidence>
<feature type="compositionally biased region" description="Basic and acidic residues" evidence="1">
    <location>
        <begin position="243"/>
        <end position="291"/>
    </location>
</feature>
<dbReference type="EMBL" id="RJVU01007007">
    <property type="protein sequence ID" value="ROL54479.1"/>
    <property type="molecule type" value="Genomic_DNA"/>
</dbReference>
<sequence length="350" mass="36631">MLAYSFLQALQTSTLLEQNSYEPVKWGLNTILTVYTCHFRGTLWLGRRDLVPQKSPTGEGGGNLQGGPGHAGVQGGAASSGGHGGAGPSGGHGGSGSVALTFGPATLIGPNIFLGGALGFWVGMDPGAGLWVGAGIGTGVGSGADSGTGAITGRWSGAGVIVWVAQTHKCKCQHRHYDVLWERREYKNWSGLRGEIHLGTQDSGRWRESPLDSGRWWESPWDEGGSHLWTRDEGGSRLGTPGRRRESPLDSGRKRESPRDSGRKRESPRDDGGSRLWTRDEGGSRLWTGKKEGVASGLGSWAEADTGADSGAGAISGLQDIPSYSTKRPKGTNVETIMAEGSGVAAAILG</sequence>